<proteinExistence type="predicted"/>
<accession>A0A2T6G919</accession>
<name>A0A2T6G919_9BACL</name>
<protein>
    <submittedName>
        <fullName evidence="1">Transposase</fullName>
    </submittedName>
</protein>
<organism evidence="1 2">
    <name type="scientific">Paenibacillus elgii</name>
    <dbReference type="NCBI Taxonomy" id="189691"/>
    <lineage>
        <taxon>Bacteria</taxon>
        <taxon>Bacillati</taxon>
        <taxon>Bacillota</taxon>
        <taxon>Bacilli</taxon>
        <taxon>Bacillales</taxon>
        <taxon>Paenibacillaceae</taxon>
        <taxon>Paenibacillus</taxon>
    </lineage>
</organism>
<comment type="caution">
    <text evidence="1">The sequence shown here is derived from an EMBL/GenBank/DDBJ whole genome shotgun (WGS) entry which is preliminary data.</text>
</comment>
<evidence type="ECO:0000313" key="2">
    <source>
        <dbReference type="Proteomes" id="UP000244184"/>
    </source>
</evidence>
<dbReference type="EMBL" id="PYHP01000007">
    <property type="protein sequence ID" value="PUA40656.1"/>
    <property type="molecule type" value="Genomic_DNA"/>
</dbReference>
<dbReference type="RefSeq" id="WP_108530054.1">
    <property type="nucleotide sequence ID" value="NZ_PYHP01000007.1"/>
</dbReference>
<sequence>MAREKKPKKPTKYEINVEPRLDEIRQWVKDGATDDEIAVRLEIHVTTLYEYVKIHPKLTKIMERPSKYETHVLSRFNEIRGWCQEGLTNEQMSEKLGIHPASWYEYASKHPAFAELINWGKSVTINRVENSLLKAAMGYEYEEIKTIVEEDKNGKKRTRIEKVKRHQPPNPTAMIFYLKNRAPNEWNDRREIIVDTKALEQQRKQLFLDMIEADVIEAEGEMLEESVAVDDGFEEPDEDVQ</sequence>
<dbReference type="AlphaFoldDB" id="A0A2T6G919"/>
<gene>
    <name evidence="1" type="ORF">C8Z91_02170</name>
</gene>
<dbReference type="Proteomes" id="UP000244184">
    <property type="component" value="Unassembled WGS sequence"/>
</dbReference>
<evidence type="ECO:0000313" key="1">
    <source>
        <dbReference type="EMBL" id="PUA40656.1"/>
    </source>
</evidence>
<reference evidence="1 2" key="1">
    <citation type="submission" date="2018-03" db="EMBL/GenBank/DDBJ databases">
        <title>Genome sequence of Paenibacillus elgii strain AC13 an antimicrobial compound producing bacteria.</title>
        <authorList>
            <person name="Kurokawa A.S."/>
            <person name="Araujo J.F."/>
            <person name="Costa R.A."/>
            <person name="Ortega D.B."/>
            <person name="Pires A.S."/>
            <person name="Pappas G.J.Jr."/>
            <person name="Franco O.L."/>
            <person name="Barreto C."/>
            <person name="Magalhaes B.S."/>
            <person name="Kruger R.H."/>
        </authorList>
    </citation>
    <scope>NUCLEOTIDE SEQUENCE [LARGE SCALE GENOMIC DNA]</scope>
    <source>
        <strain evidence="1 2">AC13</strain>
    </source>
</reference>